<dbReference type="AlphaFoldDB" id="A0AB34K5T3"/>
<evidence type="ECO:0000256" key="1">
    <source>
        <dbReference type="ARBA" id="ARBA00004141"/>
    </source>
</evidence>
<evidence type="ECO:0000313" key="7">
    <source>
        <dbReference type="Proteomes" id="UP001515480"/>
    </source>
</evidence>
<comment type="caution">
    <text evidence="6">The sequence shown here is derived from an EMBL/GenBank/DDBJ whole genome shotgun (WGS) entry which is preliminary data.</text>
</comment>
<dbReference type="EMBL" id="JBGBPQ010000001">
    <property type="protein sequence ID" value="KAL1529490.1"/>
    <property type="molecule type" value="Genomic_DNA"/>
</dbReference>
<dbReference type="GO" id="GO:0016020">
    <property type="term" value="C:membrane"/>
    <property type="evidence" value="ECO:0007669"/>
    <property type="project" value="UniProtKB-SubCell"/>
</dbReference>
<comment type="subcellular location">
    <subcellularLocation>
        <location evidence="1">Membrane</location>
        <topology evidence="1">Multi-pass membrane protein</topology>
    </subcellularLocation>
</comment>
<sequence>MSVVWLRTLSRGAFYDYALGVGPIAAGFLLVPTLNCAAGREAPPGWPQLPLPLAMLHCHFTHTSEAHSSGRWWTCLTCGLCHADANARAHSLLGLLLAGWPVASSFGVLPPVVTFFCGTAGAALNSNGRDLQTRKWLDSSTGGWAGWVTPRVARLYNAAGLWCVFGGSPGVYALVGTNLCLMLEQAFSVLRQGEDGPASRPHEISSLVFLLGGISNAVNMVLAERRALVEGRSLSGEQVGHLTGFASGIGCYILFRMCLRHSAWWRRQPSLGIRLRHFLFGRRGGHVLGGDRHHGGRAFGRGPLA</sequence>
<feature type="transmembrane region" description="Helical" evidence="5">
    <location>
        <begin position="159"/>
        <end position="183"/>
    </location>
</feature>
<evidence type="ECO:0000256" key="5">
    <source>
        <dbReference type="SAM" id="Phobius"/>
    </source>
</evidence>
<dbReference type="Gene3D" id="1.20.1540.10">
    <property type="entry name" value="Rhomboid-like"/>
    <property type="match status" value="1"/>
</dbReference>
<keyword evidence="3 5" id="KW-1133">Transmembrane helix</keyword>
<dbReference type="InterPro" id="IPR035952">
    <property type="entry name" value="Rhomboid-like_sf"/>
</dbReference>
<organism evidence="6 7">
    <name type="scientific">Prymnesium parvum</name>
    <name type="common">Toxic golden alga</name>
    <dbReference type="NCBI Taxonomy" id="97485"/>
    <lineage>
        <taxon>Eukaryota</taxon>
        <taxon>Haptista</taxon>
        <taxon>Haptophyta</taxon>
        <taxon>Prymnesiophyceae</taxon>
        <taxon>Prymnesiales</taxon>
        <taxon>Prymnesiaceae</taxon>
        <taxon>Prymnesium</taxon>
    </lineage>
</organism>
<evidence type="ECO:0008006" key="8">
    <source>
        <dbReference type="Google" id="ProtNLM"/>
    </source>
</evidence>
<reference evidence="6 7" key="1">
    <citation type="journal article" date="2024" name="Science">
        <title>Giant polyketide synthase enzymes in the biosynthesis of giant marine polyether toxins.</title>
        <authorList>
            <person name="Fallon T.R."/>
            <person name="Shende V.V."/>
            <person name="Wierzbicki I.H."/>
            <person name="Pendleton A.L."/>
            <person name="Watervoot N.F."/>
            <person name="Auber R.P."/>
            <person name="Gonzalez D.J."/>
            <person name="Wisecaver J.H."/>
            <person name="Moore B.S."/>
        </authorList>
    </citation>
    <scope>NUCLEOTIDE SEQUENCE [LARGE SCALE GENOMIC DNA]</scope>
    <source>
        <strain evidence="6 7">12B1</strain>
    </source>
</reference>
<evidence type="ECO:0000256" key="3">
    <source>
        <dbReference type="ARBA" id="ARBA00022989"/>
    </source>
</evidence>
<evidence type="ECO:0000256" key="4">
    <source>
        <dbReference type="ARBA" id="ARBA00023136"/>
    </source>
</evidence>
<proteinExistence type="predicted"/>
<dbReference type="Proteomes" id="UP001515480">
    <property type="component" value="Unassembled WGS sequence"/>
</dbReference>
<gene>
    <name evidence="6" type="ORF">AB1Y20_000436</name>
</gene>
<keyword evidence="2 5" id="KW-0812">Transmembrane</keyword>
<dbReference type="SUPFAM" id="SSF144091">
    <property type="entry name" value="Rhomboid-like"/>
    <property type="match status" value="1"/>
</dbReference>
<accession>A0AB34K5T3</accession>
<evidence type="ECO:0000256" key="2">
    <source>
        <dbReference type="ARBA" id="ARBA00022692"/>
    </source>
</evidence>
<protein>
    <recommendedName>
        <fullName evidence="8">Rhomboid-like protein</fullName>
    </recommendedName>
</protein>
<evidence type="ECO:0000313" key="6">
    <source>
        <dbReference type="EMBL" id="KAL1529490.1"/>
    </source>
</evidence>
<keyword evidence="4 5" id="KW-0472">Membrane</keyword>
<keyword evidence="7" id="KW-1185">Reference proteome</keyword>
<name>A0AB34K5T3_PRYPA</name>